<dbReference type="PROSITE" id="PS51063">
    <property type="entry name" value="HTH_CRP_2"/>
    <property type="match status" value="1"/>
</dbReference>
<protein>
    <submittedName>
        <fullName evidence="6">Cyclic nucleotide-binding domain protein</fullName>
    </submittedName>
    <submittedName>
        <fullName evidence="7">Cyclic nucleotide-binding protein</fullName>
    </submittedName>
</protein>
<dbReference type="PROSITE" id="PS50042">
    <property type="entry name" value="CNMP_BINDING_3"/>
    <property type="match status" value="1"/>
</dbReference>
<reference evidence="7 8" key="2">
    <citation type="submission" date="2015-12" db="EMBL/GenBank/DDBJ databases">
        <title>Draft Genome Sequence of Desulfitobacterium hafniense Strain DH, a Sulfate-reducing Bacterium Isolated from Paddy Soils.</title>
        <authorList>
            <person name="Bao P."/>
            <person name="Zhang X."/>
            <person name="Li G."/>
        </authorList>
    </citation>
    <scope>NUCLEOTIDE SEQUENCE [LARGE SCALE GENOMIC DNA]</scope>
    <source>
        <strain evidence="7 8">DH</strain>
    </source>
</reference>
<keyword evidence="3" id="KW-0804">Transcription</keyword>
<organism evidence="6">
    <name type="scientific">Desulfitobacterium hafniense</name>
    <name type="common">Desulfitobacterium frappieri</name>
    <dbReference type="NCBI Taxonomy" id="49338"/>
    <lineage>
        <taxon>Bacteria</taxon>
        <taxon>Bacillati</taxon>
        <taxon>Bacillota</taxon>
        <taxon>Clostridia</taxon>
        <taxon>Eubacteriales</taxon>
        <taxon>Desulfitobacteriaceae</taxon>
        <taxon>Desulfitobacterium</taxon>
    </lineage>
</organism>
<dbReference type="SUPFAM" id="SSF51206">
    <property type="entry name" value="cAMP-binding domain-like"/>
    <property type="match status" value="1"/>
</dbReference>
<accession>A0A098B837</accession>
<dbReference type="AlphaFoldDB" id="A0A098B837"/>
<evidence type="ECO:0000313" key="7">
    <source>
        <dbReference type="EMBL" id="KTE91596.1"/>
    </source>
</evidence>
<keyword evidence="1" id="KW-0805">Transcription regulation</keyword>
<evidence type="ECO:0000256" key="2">
    <source>
        <dbReference type="ARBA" id="ARBA00023125"/>
    </source>
</evidence>
<evidence type="ECO:0000259" key="4">
    <source>
        <dbReference type="PROSITE" id="PS50042"/>
    </source>
</evidence>
<evidence type="ECO:0000256" key="1">
    <source>
        <dbReference type="ARBA" id="ARBA00023015"/>
    </source>
</evidence>
<dbReference type="Pfam" id="PF00027">
    <property type="entry name" value="cNMP_binding"/>
    <property type="match status" value="1"/>
</dbReference>
<evidence type="ECO:0000313" key="8">
    <source>
        <dbReference type="Proteomes" id="UP000054623"/>
    </source>
</evidence>
<feature type="domain" description="HTH crp-type" evidence="5">
    <location>
        <begin position="140"/>
        <end position="209"/>
    </location>
</feature>
<dbReference type="GO" id="GO:0003677">
    <property type="term" value="F:DNA binding"/>
    <property type="evidence" value="ECO:0007669"/>
    <property type="project" value="UniProtKB-KW"/>
</dbReference>
<evidence type="ECO:0000256" key="3">
    <source>
        <dbReference type="ARBA" id="ARBA00023163"/>
    </source>
</evidence>
<dbReference type="RefSeq" id="WP_011461732.1">
    <property type="nucleotide sequence ID" value="NZ_JAYFNZ010000046.1"/>
</dbReference>
<evidence type="ECO:0000313" key="6">
    <source>
        <dbReference type="EMBL" id="CDX04537.1"/>
    </source>
</evidence>
<gene>
    <name evidence="7" type="ORF">AT727_21590</name>
    <name evidence="6" type="ORF">DPCES_4651</name>
</gene>
<dbReference type="InterPro" id="IPR000595">
    <property type="entry name" value="cNMP-bd_dom"/>
</dbReference>
<evidence type="ECO:0000259" key="5">
    <source>
        <dbReference type="PROSITE" id="PS51063"/>
    </source>
</evidence>
<dbReference type="InterPro" id="IPR014710">
    <property type="entry name" value="RmlC-like_jellyroll"/>
</dbReference>
<dbReference type="Pfam" id="PF13545">
    <property type="entry name" value="HTH_Crp_2"/>
    <property type="match status" value="1"/>
</dbReference>
<dbReference type="EMBL" id="LOCK01000022">
    <property type="protein sequence ID" value="KTE91596.1"/>
    <property type="molecule type" value="Genomic_DNA"/>
</dbReference>
<dbReference type="OrthoDB" id="9798104at2"/>
<keyword evidence="2" id="KW-0238">DNA-binding</keyword>
<dbReference type="InterPro" id="IPR018490">
    <property type="entry name" value="cNMP-bd_dom_sf"/>
</dbReference>
<dbReference type="Proteomes" id="UP000054623">
    <property type="component" value="Unassembled WGS sequence"/>
</dbReference>
<dbReference type="InterPro" id="IPR036390">
    <property type="entry name" value="WH_DNA-bd_sf"/>
</dbReference>
<dbReference type="CDD" id="cd00038">
    <property type="entry name" value="CAP_ED"/>
    <property type="match status" value="1"/>
</dbReference>
<dbReference type="Gene3D" id="2.60.120.10">
    <property type="entry name" value="Jelly Rolls"/>
    <property type="match status" value="1"/>
</dbReference>
<proteinExistence type="predicted"/>
<reference evidence="6" key="1">
    <citation type="submission" date="2014-07" db="EMBL/GenBank/DDBJ databases">
        <authorList>
            <person name="Hornung V.Bastian."/>
        </authorList>
    </citation>
    <scope>NUCLEOTIDE SEQUENCE</scope>
    <source>
        <strain evidence="6">PCE-S</strain>
    </source>
</reference>
<dbReference type="GO" id="GO:0006355">
    <property type="term" value="P:regulation of DNA-templated transcription"/>
    <property type="evidence" value="ECO:0007669"/>
    <property type="project" value="InterPro"/>
</dbReference>
<name>A0A098B837_DESHA</name>
<dbReference type="EMBL" id="LK996017">
    <property type="protein sequence ID" value="CDX04537.1"/>
    <property type="molecule type" value="Genomic_DNA"/>
</dbReference>
<sequence length="224" mass="25783">MVAEFQELKDFILNLKGSKVCYFEKGDIIIKQDDKVDFVFYLVDGLIYRTVLSEKGDETIYDTKSGDNQLKSLLGLLYLFDNGVSYTNFIAKTHCACYKIPKEVIWKFISDKPDILRELINIAMNFYNSTIVLIQNKQQKKAVNRLCQFLLEQANVVNGKLAVRKACTNVEISKFLGIHPVTSARIIKCLIDEKVIVRCKNGLTILDENKLKEYAREIRNMTYS</sequence>
<dbReference type="PATRIC" id="fig|49338.4.peg.5000"/>
<dbReference type="SUPFAM" id="SSF46785">
    <property type="entry name" value="Winged helix' DNA-binding domain"/>
    <property type="match status" value="1"/>
</dbReference>
<feature type="domain" description="Cyclic nucleotide-binding" evidence="4">
    <location>
        <begin position="22"/>
        <end position="121"/>
    </location>
</feature>
<dbReference type="InterPro" id="IPR012318">
    <property type="entry name" value="HTH_CRP"/>
</dbReference>